<dbReference type="EMBL" id="LFZO01000169">
    <property type="protein sequence ID" value="KXT12012.1"/>
    <property type="molecule type" value="Genomic_DNA"/>
</dbReference>
<dbReference type="GO" id="GO:0006014">
    <property type="term" value="P:D-ribose metabolic process"/>
    <property type="evidence" value="ECO:0007669"/>
    <property type="project" value="TreeGrafter"/>
</dbReference>
<dbReference type="Gene3D" id="3.30.70.260">
    <property type="match status" value="1"/>
</dbReference>
<evidence type="ECO:0000256" key="7">
    <source>
        <dbReference type="ARBA" id="ARBA00029734"/>
    </source>
</evidence>
<keyword evidence="11" id="KW-1185">Reference proteome</keyword>
<proteinExistence type="inferred from homology"/>
<dbReference type="Proteomes" id="UP000073492">
    <property type="component" value="Unassembled WGS sequence"/>
</dbReference>
<reference evidence="10 11" key="1">
    <citation type="submission" date="2015-07" db="EMBL/GenBank/DDBJ databases">
        <title>Comparative genomics of the Sigatoka disease complex on banana suggests a link between parallel evolutionary changes in Pseudocercospora fijiensis and Pseudocercospora eumusae and increased virulence on the banana host.</title>
        <authorList>
            <person name="Chang T.-C."/>
            <person name="Salvucci A."/>
            <person name="Crous P.W."/>
            <person name="Stergiopoulos I."/>
        </authorList>
    </citation>
    <scope>NUCLEOTIDE SEQUENCE [LARGE SCALE GENOMIC DNA]</scope>
    <source>
        <strain evidence="10 11">CBS 116634</strain>
    </source>
</reference>
<feature type="domain" description="THIF-type NAD/FAD binding fold" evidence="9">
    <location>
        <begin position="360"/>
        <end position="892"/>
    </location>
</feature>
<dbReference type="SUPFAM" id="SSF75445">
    <property type="entry name" value="D-ribose-5-phosphate isomerase (RpiA), lid domain"/>
    <property type="match status" value="1"/>
</dbReference>
<dbReference type="STRING" id="113226.A0A139IBQ7"/>
<dbReference type="InterPro" id="IPR004788">
    <property type="entry name" value="Ribose5P_isomerase_type_A"/>
</dbReference>
<dbReference type="InterPro" id="IPR000594">
    <property type="entry name" value="ThiF_NAD_FAD-bd"/>
</dbReference>
<evidence type="ECO:0000313" key="11">
    <source>
        <dbReference type="Proteomes" id="UP000073492"/>
    </source>
</evidence>
<dbReference type="FunFam" id="3.40.50.1360:FF:000014">
    <property type="entry name" value="Ribose 5-phosphate isomerase"/>
    <property type="match status" value="1"/>
</dbReference>
<dbReference type="GO" id="GO:0008641">
    <property type="term" value="F:ubiquitin-like modifier activating enzyme activity"/>
    <property type="evidence" value="ECO:0007669"/>
    <property type="project" value="InterPro"/>
</dbReference>
<comment type="caution">
    <text evidence="10">The sequence shown here is derived from an EMBL/GenBank/DDBJ whole genome shotgun (WGS) entry which is preliminary data.</text>
</comment>
<dbReference type="InterPro" id="IPR035985">
    <property type="entry name" value="Ubiquitin-activating_enz"/>
</dbReference>
<dbReference type="GO" id="GO:0009052">
    <property type="term" value="P:pentose-phosphate shunt, non-oxidative branch"/>
    <property type="evidence" value="ECO:0007669"/>
    <property type="project" value="InterPro"/>
</dbReference>
<organism evidence="10 11">
    <name type="scientific">Pseudocercospora musae</name>
    <dbReference type="NCBI Taxonomy" id="113226"/>
    <lineage>
        <taxon>Eukaryota</taxon>
        <taxon>Fungi</taxon>
        <taxon>Dikarya</taxon>
        <taxon>Ascomycota</taxon>
        <taxon>Pezizomycotina</taxon>
        <taxon>Dothideomycetes</taxon>
        <taxon>Dothideomycetidae</taxon>
        <taxon>Mycosphaerellales</taxon>
        <taxon>Mycosphaerellaceae</taxon>
        <taxon>Pseudocercospora</taxon>
    </lineage>
</organism>
<dbReference type="NCBIfam" id="TIGR00021">
    <property type="entry name" value="rpiA"/>
    <property type="match status" value="1"/>
</dbReference>
<evidence type="ECO:0000256" key="8">
    <source>
        <dbReference type="ARBA" id="ARBA00032273"/>
    </source>
</evidence>
<accession>A0A139IBQ7</accession>
<evidence type="ECO:0000259" key="9">
    <source>
        <dbReference type="Pfam" id="PF00899"/>
    </source>
</evidence>
<evidence type="ECO:0000256" key="2">
    <source>
        <dbReference type="ARBA" id="ARBA00004988"/>
    </source>
</evidence>
<name>A0A139IBQ7_9PEZI</name>
<dbReference type="Gene3D" id="3.40.50.1360">
    <property type="match status" value="1"/>
</dbReference>
<comment type="similarity">
    <text evidence="3">Belongs to the ribose 5-phosphate isomerase family.</text>
</comment>
<comment type="catalytic activity">
    <reaction evidence="1">
        <text>aldehydo-D-ribose 5-phosphate = D-ribulose 5-phosphate</text>
        <dbReference type="Rhea" id="RHEA:14657"/>
        <dbReference type="ChEBI" id="CHEBI:58121"/>
        <dbReference type="ChEBI" id="CHEBI:58273"/>
        <dbReference type="EC" id="5.3.1.6"/>
    </reaction>
</comment>
<gene>
    <name evidence="10" type="ORF">AC579_4651</name>
</gene>
<dbReference type="SUPFAM" id="SSF100950">
    <property type="entry name" value="NagB/RpiA/CoA transferase-like"/>
    <property type="match status" value="1"/>
</dbReference>
<evidence type="ECO:0000256" key="3">
    <source>
        <dbReference type="ARBA" id="ARBA00008088"/>
    </source>
</evidence>
<dbReference type="Gene3D" id="3.40.50.720">
    <property type="entry name" value="NAD(P)-binding Rossmann-like Domain"/>
    <property type="match status" value="2"/>
</dbReference>
<dbReference type="PANTHER" id="PTHR11934:SF0">
    <property type="entry name" value="RIBOSE-5-PHOSPHATE ISOMERASE"/>
    <property type="match status" value="1"/>
</dbReference>
<evidence type="ECO:0000256" key="1">
    <source>
        <dbReference type="ARBA" id="ARBA00001713"/>
    </source>
</evidence>
<dbReference type="EC" id="5.3.1.6" evidence="4"/>
<dbReference type="Pfam" id="PF00899">
    <property type="entry name" value="ThiF"/>
    <property type="match status" value="1"/>
</dbReference>
<dbReference type="InterPro" id="IPR037171">
    <property type="entry name" value="NagB/RpiA_transferase-like"/>
</dbReference>
<comment type="pathway">
    <text evidence="2">Carbohydrate degradation; pentose phosphate pathway; D-ribose 5-phosphate from D-ribulose 5-phosphate (non-oxidative stage): step 1/1.</text>
</comment>
<evidence type="ECO:0000313" key="10">
    <source>
        <dbReference type="EMBL" id="KXT12012.1"/>
    </source>
</evidence>
<evidence type="ECO:0000256" key="5">
    <source>
        <dbReference type="ARBA" id="ARBA00019150"/>
    </source>
</evidence>
<evidence type="ECO:0000256" key="6">
    <source>
        <dbReference type="ARBA" id="ARBA00023235"/>
    </source>
</evidence>
<protein>
    <recommendedName>
        <fullName evidence="5">Ribose-5-phosphate isomerase</fullName>
        <ecNumber evidence="4">5.3.1.6</ecNumber>
    </recommendedName>
    <alternativeName>
        <fullName evidence="8">D-ribose-5-phosphate ketol-isomerase</fullName>
    </alternativeName>
    <alternativeName>
        <fullName evidence="7">Phosphoriboisomerase</fullName>
    </alternativeName>
</protein>
<keyword evidence="6" id="KW-0413">Isomerase</keyword>
<dbReference type="UniPathway" id="UPA00115">
    <property type="reaction ID" value="UER00412"/>
</dbReference>
<dbReference type="PANTHER" id="PTHR11934">
    <property type="entry name" value="RIBOSE-5-PHOSPHATE ISOMERASE"/>
    <property type="match status" value="1"/>
</dbReference>
<dbReference type="CDD" id="cd01398">
    <property type="entry name" value="RPI_A"/>
    <property type="match status" value="1"/>
</dbReference>
<dbReference type="GO" id="GO:0005737">
    <property type="term" value="C:cytoplasm"/>
    <property type="evidence" value="ECO:0007669"/>
    <property type="project" value="TreeGrafter"/>
</dbReference>
<dbReference type="AlphaFoldDB" id="A0A139IBQ7"/>
<dbReference type="GO" id="GO:0004751">
    <property type="term" value="F:ribose-5-phosphate isomerase activity"/>
    <property type="evidence" value="ECO:0007669"/>
    <property type="project" value="UniProtKB-EC"/>
</dbReference>
<evidence type="ECO:0000256" key="4">
    <source>
        <dbReference type="ARBA" id="ARBA00011959"/>
    </source>
</evidence>
<dbReference type="Pfam" id="PF06026">
    <property type="entry name" value="Rib_5-P_isom_A"/>
    <property type="match status" value="1"/>
</dbReference>
<sequence>MLKTSTRCLLTSTFPRGIISTSRIVSNRPLSMATDAEVPAAAVVKVEAAKRKAAYRAVEEHFRSDMRFVGIGSGSTIVYGVEAIKDHLAKHPPPPGHINWFVPTGWNSRKVIEKAGLTPIAFDSLPAEALIEVAFDGADEVDEELNCIKGGGACLFQEKLVACRAKKFICIADYRKNQSRLLTVWPTIPIEIAPIAHASVIRELKLLGSPAPILREHTLSKTGPVQTDQSFYIVDAPFKTLLTGLDVKNGQDGSGKDGIWEVETLSARIKAIAGVLEVGIFAGPNGIQTQKAGKQGGQKPVAAYFGLESGEVYVKRYMSLEQVLTVESPVHKKLKMAAVSPVKEVPPPLQDIPTAKERKYDRQLRLWGAPGQIALEESHILLINNGPGVTGVETLKNVVLPGVGQFTILDSALVSEADLGVNFFLEDSSLGKYRAEETAKYLTELNPDVKGNFITEPLDSWAMKQDLFASYDLVLIAAPVEPTVFGLISAHLQKHEIPAFYIHSLGYFSHFSLYLPLAFPIVDTHPDPTATTDLRLLTPWPELLDFARRKTANMSKMKEDEFAHIPYVCLLLHYLEEWKRARGKLPESYKEKTTFRALVRSGSPSEENFDEACAAVLKTLNPPVAPSSVLEILKAPEIVQLTPTSPPFWLIANAVSQFYAQHGELPLPGAVPDMKARSDTYIELQNIYKQKARKDVAEVLSIVRSLEAKTQRASDLAIAEAEIENFCKGAAHISLVRGRPFKIVEPVAKAAFGDRADFLCNELTNPESLVGLYVAFYAWDLFAASHSSGPAVSGGVALQAAGAHDYEQDADKLAEIAQTVVDSIINEAGTRIEDPEYSNVKTTVGNYARELARAGGGELHNVASLSGGLIAQEVIKVITKQYVPIDNTCVYDGITSRTWVGRI</sequence>
<dbReference type="SUPFAM" id="SSF69572">
    <property type="entry name" value="Activating enzymes of the ubiquitin-like proteins"/>
    <property type="match status" value="1"/>
</dbReference>